<reference evidence="1" key="1">
    <citation type="journal article" date="2015" name="Nature">
        <title>Complex archaea that bridge the gap between prokaryotes and eukaryotes.</title>
        <authorList>
            <person name="Spang A."/>
            <person name="Saw J.H."/>
            <person name="Jorgensen S.L."/>
            <person name="Zaremba-Niedzwiedzka K."/>
            <person name="Martijn J."/>
            <person name="Lind A.E."/>
            <person name="van Eijk R."/>
            <person name="Schleper C."/>
            <person name="Guy L."/>
            <person name="Ettema T.J."/>
        </authorList>
    </citation>
    <scope>NUCLEOTIDE SEQUENCE</scope>
</reference>
<organism evidence="1">
    <name type="scientific">marine sediment metagenome</name>
    <dbReference type="NCBI Taxonomy" id="412755"/>
    <lineage>
        <taxon>unclassified sequences</taxon>
        <taxon>metagenomes</taxon>
        <taxon>ecological metagenomes</taxon>
    </lineage>
</organism>
<name>A0A0F9J4L7_9ZZZZ</name>
<evidence type="ECO:0000313" key="1">
    <source>
        <dbReference type="EMBL" id="KKM64684.1"/>
    </source>
</evidence>
<dbReference type="Gene3D" id="3.40.50.1820">
    <property type="entry name" value="alpha/beta hydrolase"/>
    <property type="match status" value="1"/>
</dbReference>
<dbReference type="EMBL" id="LAZR01010853">
    <property type="protein sequence ID" value="KKM64684.1"/>
    <property type="molecule type" value="Genomic_DNA"/>
</dbReference>
<proteinExistence type="predicted"/>
<comment type="caution">
    <text evidence="1">The sequence shown here is derived from an EMBL/GenBank/DDBJ whole genome shotgun (WGS) entry which is preliminary data.</text>
</comment>
<dbReference type="SUPFAM" id="SSF53474">
    <property type="entry name" value="alpha/beta-Hydrolases"/>
    <property type="match status" value="1"/>
</dbReference>
<protein>
    <submittedName>
        <fullName evidence="1">Uncharacterized protein</fullName>
    </submittedName>
</protein>
<gene>
    <name evidence="1" type="ORF">LCGC14_1498900</name>
</gene>
<accession>A0A0F9J4L7</accession>
<dbReference type="AlphaFoldDB" id="A0A0F9J4L7"/>
<dbReference type="InterPro" id="IPR029058">
    <property type="entry name" value="AB_hydrolase_fold"/>
</dbReference>
<sequence length="490" mass="55494">MAPAVSSHSTKHSNEVEGWTFVEDGRGVKLYPELRESIWQTDRSPFDTYDKIAVHRVVKEGIKPKGVVFILPGTWSNAEQLISNPTDDWWSADEDHSFAYFLANRGFVVYGIDYRTHFVPPELSLAELEFMAEWGWDAWIGDIKEGVELAKEVSDVKKLFIAGDSFGGSAAMNYASLFWEEDLKGILLRDGGTGTKYPENVDNAYDLPAAIAGMNAFGLWGREVGGPGSHFVMKYADENPGAPAEYMGFPLTPTENPLTPEYDPWANITEWAAYQLYVAWGLGRVTNIYGGYGDPRVMIHIDATFDRYWPARLSLESAAISDWDNCPYVTYDFDDHYQDIDVPLLAFSSERFGLAFMGPFRHGIANPDFTGHYLWGYGHLDVYSGEYSKDDVSQPTYEWLMNHRMLEGYGKIKFENNKIKGKATIYINETTIDFKIDDERFSWTISNHYSHGSTEVFYGQSDLGSIKISIKNNRISIAKGQKIHFSGYKM</sequence>